<feature type="region of interest" description="Disordered" evidence="1">
    <location>
        <begin position="65"/>
        <end position="93"/>
    </location>
</feature>
<dbReference type="EMBL" id="HBFK01008735">
    <property type="protein sequence ID" value="CAD8738754.1"/>
    <property type="molecule type" value="Transcribed_RNA"/>
</dbReference>
<proteinExistence type="predicted"/>
<name>A0A7S0XS97_HEMAN</name>
<feature type="region of interest" description="Disordered" evidence="1">
    <location>
        <begin position="350"/>
        <end position="397"/>
    </location>
</feature>
<feature type="compositionally biased region" description="Gly residues" evidence="1">
    <location>
        <begin position="1"/>
        <end position="20"/>
    </location>
</feature>
<reference evidence="2" key="1">
    <citation type="submission" date="2021-01" db="EMBL/GenBank/DDBJ databases">
        <authorList>
            <person name="Corre E."/>
            <person name="Pelletier E."/>
            <person name="Niang G."/>
            <person name="Scheremetjew M."/>
            <person name="Finn R."/>
            <person name="Kale V."/>
            <person name="Holt S."/>
            <person name="Cochrane G."/>
            <person name="Meng A."/>
            <person name="Brown T."/>
            <person name="Cohen L."/>
        </authorList>
    </citation>
    <scope>NUCLEOTIDE SEQUENCE</scope>
    <source>
        <strain evidence="2">CCMP441</strain>
    </source>
</reference>
<dbReference type="AlphaFoldDB" id="A0A7S0XS97"/>
<feature type="region of interest" description="Disordered" evidence="1">
    <location>
        <begin position="1"/>
        <end position="26"/>
    </location>
</feature>
<evidence type="ECO:0000313" key="2">
    <source>
        <dbReference type="EMBL" id="CAD8738754.1"/>
    </source>
</evidence>
<sequence length="397" mass="41389">MPAAGIGGGGAAGAAGGGRRPGSVAGSEFGEGCLQMSQAEIDQYLTSDLPPRRALWVPGGLTTHSLSSHHHSFPAAASQQPAAAASREEAHHSAPAVIVQGVPKSHGTLVELQHPGSSSRDEGARMGYGTAAVGGEQGGDMPGVPEDVQRLLRSHTKISRVAIPCAFIFGTAFVVALCYNNPPHTRAGVQQLATMDMPSGFACPNFLCPNSGTCAVKASKCPEGNPFLMKGGAYYNLVSCGGENELCTCASKDAPKGMDCAHGEELMLRKWSSKATGGCSHILCPRSGVCVTNPVMCSEGDPFLSHSGPYFTEAMVAKAVLSERAALRTAEEKKREEKKAEVELKKKVKEAAEAKKEEAKKVSSEKTATKKQSLADVKPPSRKDITQHSHGKGAAGN</sequence>
<gene>
    <name evidence="2" type="ORF">HAND1043_LOCUS5246</name>
</gene>
<organism evidence="2">
    <name type="scientific">Hemiselmis andersenii</name>
    <name type="common">Cryptophyte alga</name>
    <dbReference type="NCBI Taxonomy" id="464988"/>
    <lineage>
        <taxon>Eukaryota</taxon>
        <taxon>Cryptophyceae</taxon>
        <taxon>Cryptomonadales</taxon>
        <taxon>Hemiselmidaceae</taxon>
        <taxon>Hemiselmis</taxon>
    </lineage>
</organism>
<evidence type="ECO:0000256" key="1">
    <source>
        <dbReference type="SAM" id="MobiDB-lite"/>
    </source>
</evidence>
<protein>
    <submittedName>
        <fullName evidence="2">Uncharacterized protein</fullName>
    </submittedName>
</protein>
<accession>A0A7S0XS97</accession>
<feature type="compositionally biased region" description="Basic and acidic residues" evidence="1">
    <location>
        <begin position="350"/>
        <end position="368"/>
    </location>
</feature>
<feature type="compositionally biased region" description="Low complexity" evidence="1">
    <location>
        <begin position="74"/>
        <end position="85"/>
    </location>
</feature>